<reference evidence="17" key="1">
    <citation type="submission" date="2023-01" db="EMBL/GenBank/DDBJ databases">
        <title>Sulfurovum sp. XTW-4 genome assembly.</title>
        <authorList>
            <person name="Wang J."/>
        </authorList>
    </citation>
    <scope>NUCLEOTIDE SEQUENCE</scope>
    <source>
        <strain evidence="17">XTW-4</strain>
    </source>
</reference>
<dbReference type="InterPro" id="IPR023468">
    <property type="entry name" value="Riboflavin_kinase"/>
</dbReference>
<evidence type="ECO:0000256" key="6">
    <source>
        <dbReference type="ARBA" id="ARBA00022679"/>
    </source>
</evidence>
<keyword evidence="7 15" id="KW-0548">Nucleotidyltransferase</keyword>
<dbReference type="Gene3D" id="3.40.50.620">
    <property type="entry name" value="HUPs"/>
    <property type="match status" value="2"/>
</dbReference>
<keyword evidence="9 15" id="KW-0418">Kinase</keyword>
<evidence type="ECO:0000259" key="16">
    <source>
        <dbReference type="SMART" id="SM00904"/>
    </source>
</evidence>
<protein>
    <recommendedName>
        <fullName evidence="15">Riboflavin biosynthesis protein</fullName>
    </recommendedName>
    <domain>
        <recommendedName>
            <fullName evidence="15">Riboflavin kinase</fullName>
            <ecNumber evidence="15">2.7.1.26</ecNumber>
        </recommendedName>
        <alternativeName>
            <fullName evidence="15">Flavokinase</fullName>
        </alternativeName>
    </domain>
    <domain>
        <recommendedName>
            <fullName evidence="15">FMN adenylyltransferase</fullName>
            <ecNumber evidence="15">2.7.7.2</ecNumber>
        </recommendedName>
        <alternativeName>
            <fullName evidence="15">FAD pyrophosphorylase</fullName>
        </alternativeName>
        <alternativeName>
            <fullName evidence="15">FAD synthase</fullName>
        </alternativeName>
    </domain>
</protein>
<evidence type="ECO:0000256" key="14">
    <source>
        <dbReference type="ARBA" id="ARBA00049494"/>
    </source>
</evidence>
<organism evidence="17 18">
    <name type="scientific">Sulfurovum xiamenensis</name>
    <dbReference type="NCBI Taxonomy" id="3019066"/>
    <lineage>
        <taxon>Bacteria</taxon>
        <taxon>Pseudomonadati</taxon>
        <taxon>Campylobacterota</taxon>
        <taxon>Epsilonproteobacteria</taxon>
        <taxon>Campylobacterales</taxon>
        <taxon>Sulfurovaceae</taxon>
        <taxon>Sulfurovum</taxon>
    </lineage>
</organism>
<evidence type="ECO:0000256" key="9">
    <source>
        <dbReference type="ARBA" id="ARBA00022777"/>
    </source>
</evidence>
<dbReference type="PANTHER" id="PTHR22749">
    <property type="entry name" value="RIBOFLAVIN KINASE/FMN ADENYLYLTRANSFERASE"/>
    <property type="match status" value="1"/>
</dbReference>
<evidence type="ECO:0000256" key="2">
    <source>
        <dbReference type="ARBA" id="ARBA00004726"/>
    </source>
</evidence>
<dbReference type="Proteomes" id="UP001169066">
    <property type="component" value="Unassembled WGS sequence"/>
</dbReference>
<dbReference type="SUPFAM" id="SSF82114">
    <property type="entry name" value="Riboflavin kinase-like"/>
    <property type="match status" value="1"/>
</dbReference>
<dbReference type="GO" id="GO:0003919">
    <property type="term" value="F:FMN adenylyltransferase activity"/>
    <property type="evidence" value="ECO:0007669"/>
    <property type="project" value="UniProtKB-EC"/>
</dbReference>
<evidence type="ECO:0000256" key="4">
    <source>
        <dbReference type="ARBA" id="ARBA00022630"/>
    </source>
</evidence>
<evidence type="ECO:0000313" key="17">
    <source>
        <dbReference type="EMBL" id="MDM5264139.1"/>
    </source>
</evidence>
<evidence type="ECO:0000256" key="3">
    <source>
        <dbReference type="ARBA" id="ARBA00005201"/>
    </source>
</evidence>
<dbReference type="PIRSF" id="PIRSF004491">
    <property type="entry name" value="FAD_Synth"/>
    <property type="match status" value="1"/>
</dbReference>
<evidence type="ECO:0000256" key="7">
    <source>
        <dbReference type="ARBA" id="ARBA00022695"/>
    </source>
</evidence>
<keyword evidence="11 15" id="KW-0067">ATP-binding</keyword>
<dbReference type="InterPro" id="IPR015864">
    <property type="entry name" value="FAD_synthase"/>
</dbReference>
<gene>
    <name evidence="17" type="ORF">PF327_08035</name>
</gene>
<dbReference type="InterPro" id="IPR015865">
    <property type="entry name" value="Riboflavin_kinase_bac/euk"/>
</dbReference>
<dbReference type="SMART" id="SM00904">
    <property type="entry name" value="Flavokinase"/>
    <property type="match status" value="1"/>
</dbReference>
<name>A0ABT7QU86_9BACT</name>
<comment type="catalytic activity">
    <reaction evidence="13 15">
        <text>riboflavin + ATP = FMN + ADP + H(+)</text>
        <dbReference type="Rhea" id="RHEA:14357"/>
        <dbReference type="ChEBI" id="CHEBI:15378"/>
        <dbReference type="ChEBI" id="CHEBI:30616"/>
        <dbReference type="ChEBI" id="CHEBI:57986"/>
        <dbReference type="ChEBI" id="CHEBI:58210"/>
        <dbReference type="ChEBI" id="CHEBI:456216"/>
        <dbReference type="EC" id="2.7.1.26"/>
    </reaction>
</comment>
<dbReference type="EC" id="2.7.7.2" evidence="15"/>
<comment type="function">
    <text evidence="1">Catalyzes the phosphorylation of riboflavin to FMN followed by the adenylation of FMN to FAD.</text>
</comment>
<dbReference type="Gene3D" id="2.40.30.30">
    <property type="entry name" value="Riboflavin kinase-like"/>
    <property type="match status" value="1"/>
</dbReference>
<dbReference type="CDD" id="cd02064">
    <property type="entry name" value="FAD_synthetase_N"/>
    <property type="match status" value="1"/>
</dbReference>
<keyword evidence="8 15" id="KW-0547">Nucleotide-binding</keyword>
<feature type="domain" description="Riboflavin kinase" evidence="16">
    <location>
        <begin position="146"/>
        <end position="268"/>
    </location>
</feature>
<keyword evidence="6 15" id="KW-0808">Transferase</keyword>
<evidence type="ECO:0000313" key="18">
    <source>
        <dbReference type="Proteomes" id="UP001169066"/>
    </source>
</evidence>
<comment type="caution">
    <text evidence="17">The sequence shown here is derived from an EMBL/GenBank/DDBJ whole genome shotgun (WGS) entry which is preliminary data.</text>
</comment>
<dbReference type="InterPro" id="IPR002606">
    <property type="entry name" value="Riboflavin_kinase_bac"/>
</dbReference>
<evidence type="ECO:0000256" key="10">
    <source>
        <dbReference type="ARBA" id="ARBA00022827"/>
    </source>
</evidence>
<dbReference type="EC" id="2.7.1.26" evidence="15"/>
<evidence type="ECO:0000256" key="12">
    <source>
        <dbReference type="ARBA" id="ARBA00023268"/>
    </source>
</evidence>
<dbReference type="GO" id="GO:0008531">
    <property type="term" value="F:riboflavin kinase activity"/>
    <property type="evidence" value="ECO:0007669"/>
    <property type="project" value="UniProtKB-EC"/>
</dbReference>
<evidence type="ECO:0000256" key="5">
    <source>
        <dbReference type="ARBA" id="ARBA00022643"/>
    </source>
</evidence>
<dbReference type="InterPro" id="IPR023465">
    <property type="entry name" value="Riboflavin_kinase_dom_sf"/>
</dbReference>
<keyword evidence="18" id="KW-1185">Reference proteome</keyword>
<comment type="catalytic activity">
    <reaction evidence="14 15">
        <text>FMN + ATP + H(+) = FAD + diphosphate</text>
        <dbReference type="Rhea" id="RHEA:17237"/>
        <dbReference type="ChEBI" id="CHEBI:15378"/>
        <dbReference type="ChEBI" id="CHEBI:30616"/>
        <dbReference type="ChEBI" id="CHEBI:33019"/>
        <dbReference type="ChEBI" id="CHEBI:57692"/>
        <dbReference type="ChEBI" id="CHEBI:58210"/>
        <dbReference type="EC" id="2.7.7.2"/>
    </reaction>
</comment>
<keyword evidence="12" id="KW-0511">Multifunctional enzyme</keyword>
<evidence type="ECO:0000256" key="8">
    <source>
        <dbReference type="ARBA" id="ARBA00022741"/>
    </source>
</evidence>
<keyword evidence="10 15" id="KW-0274">FAD</keyword>
<sequence>MSLRNQIKHIAIGSFDGIHLGHQALIDKVDALVIIERNTGYLTPGYKRSLFTSKACCFYHFDKIKSLTPEAFVHKLEADFPALETIVVGYDFHFGKDKAGNAQMMKTLTNKDISIVKQVTLGETPVHSRIIKTYLREGKIELANQLLGRTYYIEGRVVPGQGLGKKELVPTINLHVQEYQLPMEGVYATRTCIDGQWLDSVSFLGHRVTTDDSYAVETHILEQEIGEVSGEVALEFVDFIRMNQKFDSLDALREQILDDITAAKKRLSSNEI</sequence>
<dbReference type="Pfam" id="PF01687">
    <property type="entry name" value="Flavokinase"/>
    <property type="match status" value="1"/>
</dbReference>
<dbReference type="Pfam" id="PF06574">
    <property type="entry name" value="FAD_syn"/>
    <property type="match status" value="2"/>
</dbReference>
<keyword evidence="5 15" id="KW-0288">FMN</keyword>
<dbReference type="InterPro" id="IPR014729">
    <property type="entry name" value="Rossmann-like_a/b/a_fold"/>
</dbReference>
<comment type="pathway">
    <text evidence="3 15">Cofactor biosynthesis; FMN biosynthesis; FMN from riboflavin (ATP route): step 1/1.</text>
</comment>
<comment type="similarity">
    <text evidence="15">Belongs to the ribF family.</text>
</comment>
<comment type="pathway">
    <text evidence="2 15">Cofactor biosynthesis; FAD biosynthesis; FAD from FMN: step 1/1.</text>
</comment>
<dbReference type="NCBIfam" id="TIGR00083">
    <property type="entry name" value="ribF"/>
    <property type="match status" value="1"/>
</dbReference>
<dbReference type="RefSeq" id="WP_008245345.1">
    <property type="nucleotide sequence ID" value="NZ_JAQIBC010000005.1"/>
</dbReference>
<dbReference type="NCBIfam" id="NF004162">
    <property type="entry name" value="PRK05627.1-5"/>
    <property type="match status" value="1"/>
</dbReference>
<accession>A0ABT7QU86</accession>
<evidence type="ECO:0000256" key="1">
    <source>
        <dbReference type="ARBA" id="ARBA00002121"/>
    </source>
</evidence>
<proteinExistence type="inferred from homology"/>
<keyword evidence="4 15" id="KW-0285">Flavoprotein</keyword>
<evidence type="ECO:0000256" key="13">
    <source>
        <dbReference type="ARBA" id="ARBA00047880"/>
    </source>
</evidence>
<dbReference type="EMBL" id="JAQIBC010000005">
    <property type="protein sequence ID" value="MDM5264139.1"/>
    <property type="molecule type" value="Genomic_DNA"/>
</dbReference>
<dbReference type="SUPFAM" id="SSF52374">
    <property type="entry name" value="Nucleotidylyl transferase"/>
    <property type="match status" value="1"/>
</dbReference>
<evidence type="ECO:0000256" key="11">
    <source>
        <dbReference type="ARBA" id="ARBA00022840"/>
    </source>
</evidence>
<evidence type="ECO:0000256" key="15">
    <source>
        <dbReference type="PIRNR" id="PIRNR004491"/>
    </source>
</evidence>
<dbReference type="PANTHER" id="PTHR22749:SF6">
    <property type="entry name" value="RIBOFLAVIN KINASE"/>
    <property type="match status" value="1"/>
</dbReference>